<reference evidence="2" key="1">
    <citation type="submission" date="2021-03" db="EMBL/GenBank/DDBJ databases">
        <title>Draft genome sequence of rust myrtle Austropuccinia psidii MF-1, a brazilian biotype.</title>
        <authorList>
            <person name="Quecine M.C."/>
            <person name="Pachon D.M.R."/>
            <person name="Bonatelli M.L."/>
            <person name="Correr F.H."/>
            <person name="Franceschini L.M."/>
            <person name="Leite T.F."/>
            <person name="Margarido G.R.A."/>
            <person name="Almeida C.A."/>
            <person name="Ferrarezi J.A."/>
            <person name="Labate C.A."/>
        </authorList>
    </citation>
    <scope>NUCLEOTIDE SEQUENCE</scope>
    <source>
        <strain evidence="2">MF-1</strain>
    </source>
</reference>
<keyword evidence="3" id="KW-1185">Reference proteome</keyword>
<sequence>MNVRCAFLNGKPDKELFILWPKGCTENKSASIFKLNHSLYGLKQSPQCWHKELLKSLIEIGLSPTETDPCLYHSKDPDKKMCLFIHVDNLIFGGSWNIELKKKITTYFDMEDLRCIKYALGIQITQENEYISLIKDKFISSILEKFGLEKSRPANNPLPGNIKSFQSLPCKEMDPAPFNY</sequence>
<protein>
    <recommendedName>
        <fullName evidence="1">Reverse transcriptase Ty1/copia-type domain-containing protein</fullName>
    </recommendedName>
</protein>
<dbReference type="InterPro" id="IPR013103">
    <property type="entry name" value="RVT_2"/>
</dbReference>
<feature type="domain" description="Reverse transcriptase Ty1/copia-type" evidence="1">
    <location>
        <begin position="1"/>
        <end position="157"/>
    </location>
</feature>
<proteinExistence type="predicted"/>
<evidence type="ECO:0000313" key="3">
    <source>
        <dbReference type="Proteomes" id="UP000765509"/>
    </source>
</evidence>
<evidence type="ECO:0000313" key="2">
    <source>
        <dbReference type="EMBL" id="MBW0536248.1"/>
    </source>
</evidence>
<dbReference type="OrthoDB" id="8049142at2759"/>
<dbReference type="AlphaFoldDB" id="A0A9Q3FE13"/>
<accession>A0A9Q3FE13</accession>
<dbReference type="Proteomes" id="UP000765509">
    <property type="component" value="Unassembled WGS sequence"/>
</dbReference>
<gene>
    <name evidence="2" type="ORF">O181_075963</name>
</gene>
<dbReference type="EMBL" id="AVOT02040994">
    <property type="protein sequence ID" value="MBW0536248.1"/>
    <property type="molecule type" value="Genomic_DNA"/>
</dbReference>
<comment type="caution">
    <text evidence="2">The sequence shown here is derived from an EMBL/GenBank/DDBJ whole genome shotgun (WGS) entry which is preliminary data.</text>
</comment>
<evidence type="ECO:0000259" key="1">
    <source>
        <dbReference type="Pfam" id="PF07727"/>
    </source>
</evidence>
<dbReference type="Pfam" id="PF07727">
    <property type="entry name" value="RVT_2"/>
    <property type="match status" value="1"/>
</dbReference>
<organism evidence="2 3">
    <name type="scientific">Austropuccinia psidii MF-1</name>
    <dbReference type="NCBI Taxonomy" id="1389203"/>
    <lineage>
        <taxon>Eukaryota</taxon>
        <taxon>Fungi</taxon>
        <taxon>Dikarya</taxon>
        <taxon>Basidiomycota</taxon>
        <taxon>Pucciniomycotina</taxon>
        <taxon>Pucciniomycetes</taxon>
        <taxon>Pucciniales</taxon>
        <taxon>Sphaerophragmiaceae</taxon>
        <taxon>Austropuccinia</taxon>
    </lineage>
</organism>
<name>A0A9Q3FE13_9BASI</name>